<accession>A0A6A4GC60</accession>
<dbReference type="Proteomes" id="UP000799118">
    <property type="component" value="Unassembled WGS sequence"/>
</dbReference>
<dbReference type="AlphaFoldDB" id="A0A6A4GC60"/>
<protein>
    <submittedName>
        <fullName evidence="1">Uncharacterized protein</fullName>
    </submittedName>
</protein>
<gene>
    <name evidence="1" type="ORF">BT96DRAFT_930049</name>
</gene>
<keyword evidence="2" id="KW-1185">Reference proteome</keyword>
<dbReference type="EMBL" id="ML770752">
    <property type="protein sequence ID" value="KAE9383033.1"/>
    <property type="molecule type" value="Genomic_DNA"/>
</dbReference>
<organism evidence="1 2">
    <name type="scientific">Gymnopus androsaceus JB14</name>
    <dbReference type="NCBI Taxonomy" id="1447944"/>
    <lineage>
        <taxon>Eukaryota</taxon>
        <taxon>Fungi</taxon>
        <taxon>Dikarya</taxon>
        <taxon>Basidiomycota</taxon>
        <taxon>Agaricomycotina</taxon>
        <taxon>Agaricomycetes</taxon>
        <taxon>Agaricomycetidae</taxon>
        <taxon>Agaricales</taxon>
        <taxon>Marasmiineae</taxon>
        <taxon>Omphalotaceae</taxon>
        <taxon>Gymnopus</taxon>
    </lineage>
</organism>
<evidence type="ECO:0000313" key="2">
    <source>
        <dbReference type="Proteomes" id="UP000799118"/>
    </source>
</evidence>
<name>A0A6A4GC60_9AGAR</name>
<evidence type="ECO:0000313" key="1">
    <source>
        <dbReference type="EMBL" id="KAE9383033.1"/>
    </source>
</evidence>
<proteinExistence type="predicted"/>
<reference evidence="1" key="1">
    <citation type="journal article" date="2019" name="Environ. Microbiol.">
        <title>Fungal ecological strategies reflected in gene transcription - a case study of two litter decomposers.</title>
        <authorList>
            <person name="Barbi F."/>
            <person name="Kohler A."/>
            <person name="Barry K."/>
            <person name="Baskaran P."/>
            <person name="Daum C."/>
            <person name="Fauchery L."/>
            <person name="Ihrmark K."/>
            <person name="Kuo A."/>
            <person name="LaButti K."/>
            <person name="Lipzen A."/>
            <person name="Morin E."/>
            <person name="Grigoriev I.V."/>
            <person name="Henrissat B."/>
            <person name="Lindahl B."/>
            <person name="Martin F."/>
        </authorList>
    </citation>
    <scope>NUCLEOTIDE SEQUENCE</scope>
    <source>
        <strain evidence="1">JB14</strain>
    </source>
</reference>
<dbReference type="OrthoDB" id="10579878at2759"/>
<sequence length="135" mass="15854">MVMIVLRTLTKLPNLRAKRYFPLSMFKLITTINGLSFHRQLQSIRGLSIDLATEEIYPPPLCHHAANRDRPLEWCTMSVVLRHRDDLNPNTAVVGYLTPLTHQCIFHPIYCLAQRRQRAAQDERELRDSRERDDF</sequence>